<keyword evidence="2" id="KW-1185">Reference proteome</keyword>
<dbReference type="InterPro" id="IPR053838">
    <property type="entry name" value="DUF6925"/>
</dbReference>
<dbReference type="RefSeq" id="WP_158444923.1">
    <property type="nucleotide sequence ID" value="NZ_JAOAOS010000001.1"/>
</dbReference>
<evidence type="ECO:0000313" key="1">
    <source>
        <dbReference type="EMBL" id="MFC5292328.1"/>
    </source>
</evidence>
<gene>
    <name evidence="1" type="ORF">ACFPK2_04905</name>
</gene>
<sequence length="338" mass="36383">MNDHDTVRDILRAHLHDPSSQWNLGTFGAIAEYMRDPGEPVAITDEAGLLAAATARGGVGFRRLEGLRLFASETAVGTGWSHRIALCLPEAECAMNRRGVLTELGPDAEALRREDAAGILFDMGLGTHQADICIRSADPELLRLLRAQAGRSLFEPGNPAMAAIVAAGPHRVFLGRIGRCEVYQPIPPADGRSPEGPHTHVLPQLLRTGRTHAATEPIPEGFVPCAHLVPAHPARDALGRPRPFDLGDHRRFEALLARFGDPALVAVKHAVRAAVASGEDPRRFAAPQSRFGRHALRVALRQLAAAPGAPAPALQDWLAFFDQREAAGEDAADDPYKH</sequence>
<name>A0ABW0EYK3_9HYPH</name>
<accession>A0ABW0EYK3</accession>
<organism evidence="1 2">
    <name type="scientific">Bosea minatitlanensis</name>
    <dbReference type="NCBI Taxonomy" id="128782"/>
    <lineage>
        <taxon>Bacteria</taxon>
        <taxon>Pseudomonadati</taxon>
        <taxon>Pseudomonadota</taxon>
        <taxon>Alphaproteobacteria</taxon>
        <taxon>Hyphomicrobiales</taxon>
        <taxon>Boseaceae</taxon>
        <taxon>Bosea</taxon>
    </lineage>
</organism>
<dbReference type="EMBL" id="JBHSLI010000001">
    <property type="protein sequence ID" value="MFC5292328.1"/>
    <property type="molecule type" value="Genomic_DNA"/>
</dbReference>
<proteinExistence type="predicted"/>
<reference evidence="2" key="1">
    <citation type="journal article" date="2019" name="Int. J. Syst. Evol. Microbiol.">
        <title>The Global Catalogue of Microorganisms (GCM) 10K type strain sequencing project: providing services to taxonomists for standard genome sequencing and annotation.</title>
        <authorList>
            <consortium name="The Broad Institute Genomics Platform"/>
            <consortium name="The Broad Institute Genome Sequencing Center for Infectious Disease"/>
            <person name="Wu L."/>
            <person name="Ma J."/>
        </authorList>
    </citation>
    <scope>NUCLEOTIDE SEQUENCE [LARGE SCALE GENOMIC DNA]</scope>
    <source>
        <strain evidence="2">CGMCC 1.15643</strain>
    </source>
</reference>
<dbReference type="Proteomes" id="UP001595976">
    <property type="component" value="Unassembled WGS sequence"/>
</dbReference>
<protein>
    <submittedName>
        <fullName evidence="1">DUF6925 family protein</fullName>
    </submittedName>
</protein>
<evidence type="ECO:0000313" key="2">
    <source>
        <dbReference type="Proteomes" id="UP001595976"/>
    </source>
</evidence>
<comment type="caution">
    <text evidence="1">The sequence shown here is derived from an EMBL/GenBank/DDBJ whole genome shotgun (WGS) entry which is preliminary data.</text>
</comment>
<dbReference type="Pfam" id="PF21973">
    <property type="entry name" value="DUF6925"/>
    <property type="match status" value="1"/>
</dbReference>